<organism evidence="6 7">
    <name type="scientific">Propionibacterium cyclohexanicum</name>
    <dbReference type="NCBI Taxonomy" id="64702"/>
    <lineage>
        <taxon>Bacteria</taxon>
        <taxon>Bacillati</taxon>
        <taxon>Actinomycetota</taxon>
        <taxon>Actinomycetes</taxon>
        <taxon>Propionibacteriales</taxon>
        <taxon>Propionibacteriaceae</taxon>
        <taxon>Propionibacterium</taxon>
    </lineage>
</organism>
<feature type="domain" description="Response regulatory" evidence="5">
    <location>
        <begin position="7"/>
        <end position="131"/>
    </location>
</feature>
<dbReference type="SUPFAM" id="SSF46894">
    <property type="entry name" value="C-terminal effector domain of the bipartite response regulators"/>
    <property type="match status" value="1"/>
</dbReference>
<dbReference type="STRING" id="64702.SAMN05443377_1541"/>
<dbReference type="PROSITE" id="PS50043">
    <property type="entry name" value="HTH_LUXR_2"/>
    <property type="match status" value="1"/>
</dbReference>
<dbReference type="Proteomes" id="UP000198815">
    <property type="component" value="Unassembled WGS sequence"/>
</dbReference>
<reference evidence="6 7" key="1">
    <citation type="submission" date="2016-10" db="EMBL/GenBank/DDBJ databases">
        <authorList>
            <person name="de Groot N.N."/>
        </authorList>
    </citation>
    <scope>NUCLEOTIDE SEQUENCE [LARGE SCALE GENOMIC DNA]</scope>
    <source>
        <strain evidence="6 7">DSM 16859</strain>
    </source>
</reference>
<dbReference type="PANTHER" id="PTHR43214">
    <property type="entry name" value="TWO-COMPONENT RESPONSE REGULATOR"/>
    <property type="match status" value="1"/>
</dbReference>
<dbReference type="InterPro" id="IPR001789">
    <property type="entry name" value="Sig_transdc_resp-reg_receiver"/>
</dbReference>
<keyword evidence="1 3" id="KW-0597">Phosphoprotein</keyword>
<dbReference type="Gene3D" id="1.10.10.10">
    <property type="entry name" value="Winged helix-like DNA-binding domain superfamily/Winged helix DNA-binding domain"/>
    <property type="match status" value="1"/>
</dbReference>
<dbReference type="InterPro" id="IPR039420">
    <property type="entry name" value="WalR-like"/>
</dbReference>
<dbReference type="InterPro" id="IPR011006">
    <property type="entry name" value="CheY-like_superfamily"/>
</dbReference>
<evidence type="ECO:0000313" key="7">
    <source>
        <dbReference type="Proteomes" id="UP000198815"/>
    </source>
</evidence>
<evidence type="ECO:0000259" key="4">
    <source>
        <dbReference type="PROSITE" id="PS50043"/>
    </source>
</evidence>
<dbReference type="InterPro" id="IPR016032">
    <property type="entry name" value="Sig_transdc_resp-reg_C-effctor"/>
</dbReference>
<name>A0A1H9U9T1_9ACTN</name>
<dbReference type="PROSITE" id="PS50110">
    <property type="entry name" value="RESPONSE_REGULATORY"/>
    <property type="match status" value="1"/>
</dbReference>
<evidence type="ECO:0000313" key="6">
    <source>
        <dbReference type="EMBL" id="SES06109.1"/>
    </source>
</evidence>
<dbReference type="GO" id="GO:0003677">
    <property type="term" value="F:DNA binding"/>
    <property type="evidence" value="ECO:0007669"/>
    <property type="project" value="UniProtKB-KW"/>
</dbReference>
<dbReference type="PANTHER" id="PTHR43214:SF43">
    <property type="entry name" value="TWO-COMPONENT RESPONSE REGULATOR"/>
    <property type="match status" value="1"/>
</dbReference>
<dbReference type="InterPro" id="IPR036388">
    <property type="entry name" value="WH-like_DNA-bd_sf"/>
</dbReference>
<feature type="domain" description="HTH luxR-type" evidence="4">
    <location>
        <begin position="133"/>
        <end position="199"/>
    </location>
</feature>
<dbReference type="OrthoDB" id="9808843at2"/>
<evidence type="ECO:0000259" key="5">
    <source>
        <dbReference type="PROSITE" id="PS50110"/>
    </source>
</evidence>
<proteinExistence type="predicted"/>
<dbReference type="SMART" id="SM00448">
    <property type="entry name" value="REC"/>
    <property type="match status" value="1"/>
</dbReference>
<dbReference type="EMBL" id="FOGZ01000054">
    <property type="protein sequence ID" value="SES06109.1"/>
    <property type="molecule type" value="Genomic_DNA"/>
</dbReference>
<dbReference type="AlphaFoldDB" id="A0A1H9U9T1"/>
<dbReference type="InterPro" id="IPR000792">
    <property type="entry name" value="Tscrpt_reg_LuxR_C"/>
</dbReference>
<evidence type="ECO:0000256" key="1">
    <source>
        <dbReference type="ARBA" id="ARBA00022553"/>
    </source>
</evidence>
<gene>
    <name evidence="6" type="ORF">SAMN05443377_1541</name>
</gene>
<dbReference type="Pfam" id="PF00072">
    <property type="entry name" value="Response_reg"/>
    <property type="match status" value="1"/>
</dbReference>
<dbReference type="InterPro" id="IPR058245">
    <property type="entry name" value="NreC/VraR/RcsB-like_REC"/>
</dbReference>
<dbReference type="CDD" id="cd06170">
    <property type="entry name" value="LuxR_C_like"/>
    <property type="match status" value="1"/>
</dbReference>
<dbReference type="SUPFAM" id="SSF52172">
    <property type="entry name" value="CheY-like"/>
    <property type="match status" value="1"/>
</dbReference>
<dbReference type="PRINTS" id="PR00038">
    <property type="entry name" value="HTHLUXR"/>
</dbReference>
<keyword evidence="2 6" id="KW-0238">DNA-binding</keyword>
<dbReference type="CDD" id="cd17535">
    <property type="entry name" value="REC_NarL-like"/>
    <property type="match status" value="1"/>
</dbReference>
<dbReference type="GO" id="GO:0000160">
    <property type="term" value="P:phosphorelay signal transduction system"/>
    <property type="evidence" value="ECO:0007669"/>
    <property type="project" value="InterPro"/>
</dbReference>
<evidence type="ECO:0000256" key="2">
    <source>
        <dbReference type="ARBA" id="ARBA00023125"/>
    </source>
</evidence>
<feature type="modified residue" description="4-aspartylphosphate" evidence="3">
    <location>
        <position position="58"/>
    </location>
</feature>
<dbReference type="Pfam" id="PF00196">
    <property type="entry name" value="GerE"/>
    <property type="match status" value="1"/>
</dbReference>
<keyword evidence="7" id="KW-1185">Reference proteome</keyword>
<sequence>MPENHNRIVIVDNDPIVRAAVAQMLARRGAAEIVATLGSGHEAIDYCETHRVDAVLMDARMPGLDGISASADLKTHHPGLRVVIFSSYDSPPFTPHDGPAGASHAERAKADAFVSKSATIDEVEQALLGESCASSARNTLTGREHEVLNLLCTGMTNRQISRALGISETTVKTHIWLFPDEGVGDAAAVVGGRGASVPG</sequence>
<dbReference type="GO" id="GO:0006355">
    <property type="term" value="P:regulation of DNA-templated transcription"/>
    <property type="evidence" value="ECO:0007669"/>
    <property type="project" value="InterPro"/>
</dbReference>
<protein>
    <submittedName>
        <fullName evidence="6">DNA-binding response regulator, NarL/FixJ family, contains REC and HTH domains</fullName>
    </submittedName>
</protein>
<dbReference type="Gene3D" id="3.40.50.2300">
    <property type="match status" value="1"/>
</dbReference>
<dbReference type="SMART" id="SM00421">
    <property type="entry name" value="HTH_LUXR"/>
    <property type="match status" value="1"/>
</dbReference>
<dbReference type="RefSeq" id="WP_091971695.1">
    <property type="nucleotide sequence ID" value="NZ_FOGZ01000054.1"/>
</dbReference>
<accession>A0A1H9U9T1</accession>
<evidence type="ECO:0000256" key="3">
    <source>
        <dbReference type="PROSITE-ProRule" id="PRU00169"/>
    </source>
</evidence>